<protein>
    <submittedName>
        <fullName evidence="2">Uncharacterized protein</fullName>
    </submittedName>
</protein>
<dbReference type="AlphaFoldDB" id="G2JBD1"/>
<keyword evidence="1" id="KW-0175">Coiled coil</keyword>
<proteinExistence type="predicted"/>
<comment type="caution">
    <text evidence="2">The sequence shown here is derived from an EMBL/GenBank/DDBJ whole genome shotgun (WGS) entry which is preliminary data.</text>
</comment>
<evidence type="ECO:0000313" key="3">
    <source>
        <dbReference type="Proteomes" id="UP000054051"/>
    </source>
</evidence>
<keyword evidence="3" id="KW-1185">Reference proteome</keyword>
<sequence length="486" mass="54260">MLPSSFVPTMIDYYSRYGGELPALLRPEQVQQQLDQIRECLEALESGVKGLFQTIVDPIRSCGEQIQKFGVINTLLAGGSSATLAAAITGQSKTVICALTTLGFLPGIVSTLLDLLVLAAFGVACYLIVQTVVRPIVKEILEAIRNPQVQTIVVQTTDHRNANDQLHQLLLKLHTLITEIRAASRSKAGSHYTQQSTLNHQLTPHGYEYGIPSNSKSTLDSESQVQDICEIEKQEQNIEQTASSFNNTYLVPFQNSVNQEFEALRNMLEQIKFQINALRAEDSNEGKELDGVKSQLATIKSSSQSENQKIYGYIDHLNTQTSDLEQKLTTQQETQKNSFEQLQTSFRQQESKLEGLTQNNLKLEDKIAKLTVSVETISGSVRKISELRKILEDFQEWKKFADQDLNVLRSNADEQNKKIASGLKQLNVGREKLVSTAQEENQAHSPPVNISHLADQVEEILVKIIQKHAPEFLRSPSTSVLPEQFS</sequence>
<organism evidence="2 3">
    <name type="scientific">Candidatus Glomeribacter gigasporarum BEG34</name>
    <dbReference type="NCBI Taxonomy" id="1070319"/>
    <lineage>
        <taxon>Bacteria</taxon>
        <taxon>Pseudomonadati</taxon>
        <taxon>Pseudomonadota</taxon>
        <taxon>Betaproteobacteria</taxon>
        <taxon>Burkholderiales</taxon>
        <taxon>Burkholderiaceae</taxon>
        <taxon>Candidatus Glomeribacter</taxon>
    </lineage>
</organism>
<evidence type="ECO:0000313" key="2">
    <source>
        <dbReference type="EMBL" id="CCD30085.1"/>
    </source>
</evidence>
<evidence type="ECO:0000256" key="1">
    <source>
        <dbReference type="SAM" id="Coils"/>
    </source>
</evidence>
<dbReference type="Proteomes" id="UP000054051">
    <property type="component" value="Unassembled WGS sequence"/>
</dbReference>
<reference evidence="2 3" key="1">
    <citation type="submission" date="2011-08" db="EMBL/GenBank/DDBJ databases">
        <title>The genome of the obligate endobacterium of an arbuscular mycorrhizal fungus reveals an interphylum network of nutritional interactions.</title>
        <authorList>
            <person name="Ghignone S."/>
            <person name="Salvioli A."/>
            <person name="Anca I."/>
            <person name="Lumini E."/>
            <person name="Ortu G."/>
            <person name="Petiti L."/>
            <person name="Cruveiller S."/>
            <person name="Bianciotto V."/>
            <person name="Piffanelli P."/>
            <person name="Lanfranco L."/>
            <person name="Bonfante P."/>
        </authorList>
    </citation>
    <scope>NUCLEOTIDE SEQUENCE [LARGE SCALE GENOMIC DNA]</scope>
    <source>
        <strain evidence="2 3">BEG34</strain>
    </source>
</reference>
<dbReference type="RefSeq" id="WP_006683162.1">
    <property type="nucleotide sequence ID" value="NZ_CAFB01000059.1"/>
</dbReference>
<gene>
    <name evidence="2" type="ORF">CAGGBEG34_400001</name>
</gene>
<feature type="coiled-coil region" evidence="1">
    <location>
        <begin position="314"/>
        <end position="373"/>
    </location>
</feature>
<name>G2JBD1_9BURK</name>
<accession>G2JBD1</accession>
<dbReference type="EMBL" id="CAFB01000059">
    <property type="protein sequence ID" value="CCD30085.1"/>
    <property type="molecule type" value="Genomic_DNA"/>
</dbReference>